<dbReference type="InterPro" id="IPR006116">
    <property type="entry name" value="NT_2-5OAS_ClassI-CCAase"/>
</dbReference>
<dbReference type="KEGG" id="dej:AWY79_03450"/>
<evidence type="ECO:0000313" key="4">
    <source>
        <dbReference type="Proteomes" id="UP000055611"/>
    </source>
</evidence>
<evidence type="ECO:0000256" key="1">
    <source>
        <dbReference type="ARBA" id="ARBA00023118"/>
    </source>
</evidence>
<accession>A0A126QJV2</accession>
<evidence type="ECO:0000313" key="5">
    <source>
        <dbReference type="Proteomes" id="UP000295506"/>
    </source>
</evidence>
<evidence type="ECO:0000313" key="3">
    <source>
        <dbReference type="EMBL" id="TDT87952.1"/>
    </source>
</evidence>
<keyword evidence="1" id="KW-0051">Antiviral defense</keyword>
<reference evidence="2 4" key="1">
    <citation type="journal article" date="2016" name="Front. Microbiol.">
        <title>Genome Sequence of the Piezophilic, Mesophilic Sulfate-Reducing Bacterium Desulfovibrio indicus J2T.</title>
        <authorList>
            <person name="Cao J."/>
            <person name="Maignien L."/>
            <person name="Shao Z."/>
            <person name="Alain K."/>
            <person name="Jebbar M."/>
        </authorList>
    </citation>
    <scope>NUCLEOTIDE SEQUENCE [LARGE SCALE GENOMIC DNA]</scope>
    <source>
        <strain evidence="2 4">J2</strain>
    </source>
</reference>
<dbReference type="Gene3D" id="3.30.460.10">
    <property type="entry name" value="Beta Polymerase, domain 2"/>
    <property type="match status" value="1"/>
</dbReference>
<dbReference type="Pfam" id="PF18144">
    <property type="entry name" value="SMODS"/>
    <property type="match status" value="1"/>
</dbReference>
<evidence type="ECO:0008006" key="6">
    <source>
        <dbReference type="Google" id="ProtNLM"/>
    </source>
</evidence>
<proteinExistence type="predicted"/>
<protein>
    <recommendedName>
        <fullName evidence="6">Nucleotidyltransferase</fullName>
    </recommendedName>
</protein>
<dbReference type="GO" id="GO:0051607">
    <property type="term" value="P:defense response to virus"/>
    <property type="evidence" value="ECO:0007669"/>
    <property type="project" value="UniProtKB-KW"/>
</dbReference>
<dbReference type="EMBL" id="CP014206">
    <property type="protein sequence ID" value="AMK10241.1"/>
    <property type="molecule type" value="Genomic_DNA"/>
</dbReference>
<dbReference type="InterPro" id="IPR043519">
    <property type="entry name" value="NT_sf"/>
</dbReference>
<dbReference type="Proteomes" id="UP000055611">
    <property type="component" value="Chromosome"/>
</dbReference>
<reference evidence="3 5" key="2">
    <citation type="submission" date="2019-03" db="EMBL/GenBank/DDBJ databases">
        <title>Genomic Encyclopedia of Type Strains, Phase IV (KMG-IV): sequencing the most valuable type-strain genomes for metagenomic binning, comparative biology and taxonomic classification.</title>
        <authorList>
            <person name="Goeker M."/>
        </authorList>
    </citation>
    <scope>NUCLEOTIDE SEQUENCE [LARGE SCALE GENOMIC DNA]</scope>
    <source>
        <strain evidence="3 5">DSM 101483</strain>
    </source>
</reference>
<dbReference type="AlphaFoldDB" id="A0A126QJV2"/>
<gene>
    <name evidence="2" type="ORF">AWY79_03450</name>
    <name evidence="3" type="ORF">EDC59_107147</name>
</gene>
<keyword evidence="4" id="KW-1185">Reference proteome</keyword>
<name>A0A126QJV2_9BACT</name>
<dbReference type="Proteomes" id="UP000295506">
    <property type="component" value="Unassembled WGS sequence"/>
</dbReference>
<dbReference type="GO" id="GO:0016779">
    <property type="term" value="F:nucleotidyltransferase activity"/>
    <property type="evidence" value="ECO:0007669"/>
    <property type="project" value="InterPro"/>
</dbReference>
<dbReference type="SUPFAM" id="SSF81301">
    <property type="entry name" value="Nucleotidyltransferase"/>
    <property type="match status" value="1"/>
</dbReference>
<dbReference type="CDD" id="cd05400">
    <property type="entry name" value="NT_2-5OAS_ClassI-CCAase"/>
    <property type="match status" value="1"/>
</dbReference>
<organism evidence="3 5">
    <name type="scientific">Pseudodesulfovibrio indicus</name>
    <dbReference type="NCBI Taxonomy" id="1716143"/>
    <lineage>
        <taxon>Bacteria</taxon>
        <taxon>Pseudomonadati</taxon>
        <taxon>Thermodesulfobacteriota</taxon>
        <taxon>Desulfovibrionia</taxon>
        <taxon>Desulfovibrionales</taxon>
        <taxon>Desulfovibrionaceae</taxon>
    </lineage>
</organism>
<dbReference type="EMBL" id="SOBK01000007">
    <property type="protein sequence ID" value="TDT87952.1"/>
    <property type="molecule type" value="Genomic_DNA"/>
</dbReference>
<sequence length="265" mass="30914">MSSLNYLRFMSRVAVLPEAEKEKIQRSIGFIKLKLKKYFGNEIKAQFQFGSSTRGTILPRRLDERSDIDYMIVFSNGGYRPQTYLDRLRRFVADTYKASRVHQSHPTIVLNMNHIKFELVPAVEHFWSGYDIPAKATDYEDWIGTDPNDFNDDLTSRNQMYSNLTKPTIRLLKYWNAQNGYPFESFELEKQVVDMFFFWNSPRNVKEYVYSAFGELDLGLSSSVRSRYALERAQNHIREAKAYDGLGNDMLALKEIKKVIPPING</sequence>
<evidence type="ECO:0000313" key="2">
    <source>
        <dbReference type="EMBL" id="AMK10241.1"/>
    </source>
</evidence>